<organism evidence="1 2">
    <name type="scientific">Paxillus involutus ATCC 200175</name>
    <dbReference type="NCBI Taxonomy" id="664439"/>
    <lineage>
        <taxon>Eukaryota</taxon>
        <taxon>Fungi</taxon>
        <taxon>Dikarya</taxon>
        <taxon>Basidiomycota</taxon>
        <taxon>Agaricomycotina</taxon>
        <taxon>Agaricomycetes</taxon>
        <taxon>Agaricomycetidae</taxon>
        <taxon>Boletales</taxon>
        <taxon>Paxilineae</taxon>
        <taxon>Paxillaceae</taxon>
        <taxon>Paxillus</taxon>
    </lineage>
</organism>
<proteinExistence type="predicted"/>
<dbReference type="Proteomes" id="UP000053647">
    <property type="component" value="Unassembled WGS sequence"/>
</dbReference>
<dbReference type="HOGENOM" id="CLU_118731_1_0_1"/>
<evidence type="ECO:0000313" key="2">
    <source>
        <dbReference type="Proteomes" id="UP000053647"/>
    </source>
</evidence>
<reference evidence="2" key="2">
    <citation type="submission" date="2015-01" db="EMBL/GenBank/DDBJ databases">
        <title>Evolutionary Origins and Diversification of the Mycorrhizal Mutualists.</title>
        <authorList>
            <consortium name="DOE Joint Genome Institute"/>
            <consortium name="Mycorrhizal Genomics Consortium"/>
            <person name="Kohler A."/>
            <person name="Kuo A."/>
            <person name="Nagy L.G."/>
            <person name="Floudas D."/>
            <person name="Copeland A."/>
            <person name="Barry K.W."/>
            <person name="Cichocki N."/>
            <person name="Veneault-Fourrey C."/>
            <person name="LaButti K."/>
            <person name="Lindquist E.A."/>
            <person name="Lipzen A."/>
            <person name="Lundell T."/>
            <person name="Morin E."/>
            <person name="Murat C."/>
            <person name="Riley R."/>
            <person name="Ohm R."/>
            <person name="Sun H."/>
            <person name="Tunlid A."/>
            <person name="Henrissat B."/>
            <person name="Grigoriev I.V."/>
            <person name="Hibbett D.S."/>
            <person name="Martin F."/>
        </authorList>
    </citation>
    <scope>NUCLEOTIDE SEQUENCE [LARGE SCALE GENOMIC DNA]</scope>
    <source>
        <strain evidence="2">ATCC 200175</strain>
    </source>
</reference>
<reference evidence="1 2" key="1">
    <citation type="submission" date="2014-06" db="EMBL/GenBank/DDBJ databases">
        <authorList>
            <consortium name="DOE Joint Genome Institute"/>
            <person name="Kuo A."/>
            <person name="Kohler A."/>
            <person name="Nagy L.G."/>
            <person name="Floudas D."/>
            <person name="Copeland A."/>
            <person name="Barry K.W."/>
            <person name="Cichocki N."/>
            <person name="Veneault-Fourrey C."/>
            <person name="LaButti K."/>
            <person name="Lindquist E.A."/>
            <person name="Lipzen A."/>
            <person name="Lundell T."/>
            <person name="Morin E."/>
            <person name="Murat C."/>
            <person name="Sun H."/>
            <person name="Tunlid A."/>
            <person name="Henrissat B."/>
            <person name="Grigoriev I.V."/>
            <person name="Hibbett D.S."/>
            <person name="Martin F."/>
            <person name="Nordberg H.P."/>
            <person name="Cantor M.N."/>
            <person name="Hua S.X."/>
        </authorList>
    </citation>
    <scope>NUCLEOTIDE SEQUENCE [LARGE SCALE GENOMIC DNA]</scope>
    <source>
        <strain evidence="1 2">ATCC 200175</strain>
    </source>
</reference>
<dbReference type="EMBL" id="KN819386">
    <property type="protein sequence ID" value="KIJ11132.1"/>
    <property type="molecule type" value="Genomic_DNA"/>
</dbReference>
<dbReference type="OrthoDB" id="5331396at2759"/>
<dbReference type="PANTHER" id="PTHR37849">
    <property type="entry name" value="YALI0E11605P"/>
    <property type="match status" value="1"/>
</dbReference>
<name>A0A0C9TTH6_PAXIN</name>
<keyword evidence="2" id="KW-1185">Reference proteome</keyword>
<evidence type="ECO:0000313" key="1">
    <source>
        <dbReference type="EMBL" id="KIJ11132.1"/>
    </source>
</evidence>
<protein>
    <submittedName>
        <fullName evidence="1">Uncharacterized protein</fullName>
    </submittedName>
</protein>
<dbReference type="PANTHER" id="PTHR37849:SF1">
    <property type="entry name" value="YALI0E11605P"/>
    <property type="match status" value="1"/>
</dbReference>
<dbReference type="AlphaFoldDB" id="A0A0C9TTH6"/>
<gene>
    <name evidence="1" type="ORF">PAXINDRAFT_171922</name>
</gene>
<sequence length="170" mass="18612">MATTLRYLALTQKLTRPSTRFLSTSRVLREEAAASPNLGTVSSPKKPVGGFRGGIIGFLFGFSLASAFASYHLLDEYKGASAALQASVEELHASTEKVSAHVRRIEAVEKDLKALAQTSASKDELSRVRAEVKKLYDGLHIEFLDLRSHVWGMQQDLHAIAKKEATSVRV</sequence>
<accession>A0A0C9TTH6</accession>